<evidence type="ECO:0000256" key="2">
    <source>
        <dbReference type="ARBA" id="ARBA00022448"/>
    </source>
</evidence>
<protein>
    <recommendedName>
        <fullName evidence="7">Potassium transport protein</fullName>
    </recommendedName>
</protein>
<feature type="region of interest" description="Disordered" evidence="8">
    <location>
        <begin position="147"/>
        <end position="223"/>
    </location>
</feature>
<evidence type="ECO:0000313" key="10">
    <source>
        <dbReference type="Proteomes" id="UP000799640"/>
    </source>
</evidence>
<dbReference type="GO" id="GO:0005886">
    <property type="term" value="C:plasma membrane"/>
    <property type="evidence" value="ECO:0007669"/>
    <property type="project" value="InterPro"/>
</dbReference>
<reference evidence="9" key="1">
    <citation type="journal article" date="2020" name="Stud. Mycol.">
        <title>101 Dothideomycetes genomes: a test case for predicting lifestyles and emergence of pathogens.</title>
        <authorList>
            <person name="Haridas S."/>
            <person name="Albert R."/>
            <person name="Binder M."/>
            <person name="Bloem J."/>
            <person name="Labutti K."/>
            <person name="Salamov A."/>
            <person name="Andreopoulos B."/>
            <person name="Baker S."/>
            <person name="Barry K."/>
            <person name="Bills G."/>
            <person name="Bluhm B."/>
            <person name="Cannon C."/>
            <person name="Castanera R."/>
            <person name="Culley D."/>
            <person name="Daum C."/>
            <person name="Ezra D."/>
            <person name="Gonzalez J."/>
            <person name="Henrissat B."/>
            <person name="Kuo A."/>
            <person name="Liang C."/>
            <person name="Lipzen A."/>
            <person name="Lutzoni F."/>
            <person name="Magnuson J."/>
            <person name="Mondo S."/>
            <person name="Nolan M."/>
            <person name="Ohm R."/>
            <person name="Pangilinan J."/>
            <person name="Park H.-J."/>
            <person name="Ramirez L."/>
            <person name="Alfaro M."/>
            <person name="Sun H."/>
            <person name="Tritt A."/>
            <person name="Yoshinaga Y."/>
            <person name="Zwiers L.-H."/>
            <person name="Turgeon B."/>
            <person name="Goodwin S."/>
            <person name="Spatafora J."/>
            <person name="Crous P."/>
            <person name="Grigoriev I."/>
        </authorList>
    </citation>
    <scope>NUCLEOTIDE SEQUENCE</scope>
    <source>
        <strain evidence="9">CBS 262.69</strain>
    </source>
</reference>
<feature type="transmembrane region" description="Helical" evidence="7">
    <location>
        <begin position="522"/>
        <end position="539"/>
    </location>
</feature>
<dbReference type="InterPro" id="IPR015958">
    <property type="entry name" value="Trk1_fungi"/>
</dbReference>
<dbReference type="PANTHER" id="PTHR31064">
    <property type="entry name" value="POTASSIUM TRANSPORT PROTEIN DDB_G0292412-RELATED"/>
    <property type="match status" value="1"/>
</dbReference>
<feature type="transmembrane region" description="Helical" evidence="7">
    <location>
        <begin position="390"/>
        <end position="417"/>
    </location>
</feature>
<evidence type="ECO:0000256" key="6">
    <source>
        <dbReference type="ARBA" id="ARBA00023136"/>
    </source>
</evidence>
<dbReference type="InterPro" id="IPR003445">
    <property type="entry name" value="Cat_transpt"/>
</dbReference>
<feature type="transmembrane region" description="Helical" evidence="7">
    <location>
        <begin position="320"/>
        <end position="345"/>
    </location>
</feature>
<dbReference type="PANTHER" id="PTHR31064:SF37">
    <property type="entry name" value="TRANSPORTER, PUTATIVE (EUROFUNG)-RELATED"/>
    <property type="match status" value="1"/>
</dbReference>
<evidence type="ECO:0000256" key="1">
    <source>
        <dbReference type="ARBA" id="ARBA00004141"/>
    </source>
</evidence>
<organism evidence="9 10">
    <name type="scientific">Trichodelitschia bisporula</name>
    <dbReference type="NCBI Taxonomy" id="703511"/>
    <lineage>
        <taxon>Eukaryota</taxon>
        <taxon>Fungi</taxon>
        <taxon>Dikarya</taxon>
        <taxon>Ascomycota</taxon>
        <taxon>Pezizomycotina</taxon>
        <taxon>Dothideomycetes</taxon>
        <taxon>Dothideomycetes incertae sedis</taxon>
        <taxon>Phaeotrichales</taxon>
        <taxon>Phaeotrichaceae</taxon>
        <taxon>Trichodelitschia</taxon>
    </lineage>
</organism>
<sequence>MKLSLTRPFRIFLRNLSRGLRTARSHLPALTFITLHYLYFILTCLVGAVIFYLTSTPHRRVSFTDSLFLTVSAMSLTGLNTINLSTLNSFQQALLFVLIMLGSAIFVSGFVVHVRLRAFEATFQSVLERRAARAGRRWYRSRSSVQSPEAGAPLASSNEKWAGAGAPPASSNEKSSEADPLSKVDPSNVDSPKGEKPAPLDSIDESGSSVVPTAALPETERPPTATAVTFASDPRKHRAGDEGLWKSMLSLNGVGASGAPIARLASRGTSLELRREISTETNAAARARSVHVARNSSFHHLTEEDRMRLGGREYKAVEMLAWLVPAYFVLWQLLGCLALGGYIAVWRPNVCRENGLAPWWVGAFNAVSAFNNSGMSLLDANMVAFNDMPYILITMGLLILAGNTCYPIFLRLIVWVARKLTPDTPRWADTRSTLQFLLDHPRRCYTHLFPAEYTWWLGLSVLVLNGIDCAAFAILNASIGNRAITHLSPGLEFLDGLFQALAVRHGGFYVVPLPSVRVSLQVLYVIMMYVSAFPVAITMRNSNVYEERSLGIYVDDCDFAALEPDMHPLRGWMRRRVGLGSELARTKRVFVQQQLRAQLAHDIWWLVFAVFLIMVVEGARFERDPTIFSVFNVIFEVVSGYGNVGISIGLPDEAYSFSGAWRTLSKLILCAVMLRGRHRGLPVAIDKAVLLPRDGGALEEEDAQIRGGGGGEG</sequence>
<dbReference type="GO" id="GO:0030007">
    <property type="term" value="P:intracellular potassium ion homeostasis"/>
    <property type="evidence" value="ECO:0007669"/>
    <property type="project" value="UniProtKB-UniRule"/>
</dbReference>
<evidence type="ECO:0000256" key="8">
    <source>
        <dbReference type="SAM" id="MobiDB-lite"/>
    </source>
</evidence>
<evidence type="ECO:0000256" key="5">
    <source>
        <dbReference type="ARBA" id="ARBA00023065"/>
    </source>
</evidence>
<evidence type="ECO:0000256" key="7">
    <source>
        <dbReference type="PIRNR" id="PIRNR002450"/>
    </source>
</evidence>
<keyword evidence="7" id="KW-0630">Potassium</keyword>
<dbReference type="InterPro" id="IPR051143">
    <property type="entry name" value="TrkH_K-transport"/>
</dbReference>
<dbReference type="Proteomes" id="UP000799640">
    <property type="component" value="Unassembled WGS sequence"/>
</dbReference>
<accession>A0A6G1I161</accession>
<dbReference type="AlphaFoldDB" id="A0A6G1I161"/>
<dbReference type="GO" id="GO:1990573">
    <property type="term" value="P:potassium ion import across plasma membrane"/>
    <property type="evidence" value="ECO:0007669"/>
    <property type="project" value="TreeGrafter"/>
</dbReference>
<comment type="subcellular location">
    <subcellularLocation>
        <location evidence="1">Membrane</location>
        <topology evidence="1">Multi-pass membrane protein</topology>
    </subcellularLocation>
</comment>
<comment type="similarity">
    <text evidence="7">Belongs to the TrkH potassium transport family.</text>
</comment>
<proteinExistence type="inferred from homology"/>
<keyword evidence="6 7" id="KW-0472">Membrane</keyword>
<dbReference type="EMBL" id="ML996692">
    <property type="protein sequence ID" value="KAF2401992.1"/>
    <property type="molecule type" value="Genomic_DNA"/>
</dbReference>
<feature type="transmembrane region" description="Helical" evidence="7">
    <location>
        <begin position="67"/>
        <end position="87"/>
    </location>
</feature>
<evidence type="ECO:0000256" key="3">
    <source>
        <dbReference type="ARBA" id="ARBA00022692"/>
    </source>
</evidence>
<gene>
    <name evidence="9" type="ORF">EJ06DRAFT_508256</name>
</gene>
<name>A0A6G1I161_9PEZI</name>
<keyword evidence="10" id="KW-1185">Reference proteome</keyword>
<keyword evidence="3 7" id="KW-0812">Transmembrane</keyword>
<dbReference type="PIRSF" id="PIRSF002450">
    <property type="entry name" value="K+_transpter_TRK"/>
    <property type="match status" value="1"/>
</dbReference>
<feature type="transmembrane region" description="Helical" evidence="7">
    <location>
        <begin position="603"/>
        <end position="621"/>
    </location>
</feature>
<evidence type="ECO:0000256" key="4">
    <source>
        <dbReference type="ARBA" id="ARBA00022989"/>
    </source>
</evidence>
<feature type="transmembrane region" description="Helical" evidence="7">
    <location>
        <begin position="93"/>
        <end position="114"/>
    </location>
</feature>
<feature type="transmembrane region" description="Helical" evidence="7">
    <location>
        <begin position="455"/>
        <end position="475"/>
    </location>
</feature>
<keyword evidence="2 7" id="KW-0813">Transport</keyword>
<feature type="transmembrane region" description="Helical" evidence="7">
    <location>
        <begin position="357"/>
        <end position="378"/>
    </location>
</feature>
<dbReference type="Pfam" id="PF02386">
    <property type="entry name" value="TrkH"/>
    <property type="match status" value="1"/>
</dbReference>
<dbReference type="OrthoDB" id="9999863at2759"/>
<keyword evidence="4 7" id="KW-1133">Transmembrane helix</keyword>
<keyword evidence="7" id="KW-0633">Potassium transport</keyword>
<dbReference type="GO" id="GO:0140107">
    <property type="term" value="F:high-affinity potassium ion transmembrane transporter activity"/>
    <property type="evidence" value="ECO:0007669"/>
    <property type="project" value="TreeGrafter"/>
</dbReference>
<feature type="transmembrane region" description="Helical" evidence="7">
    <location>
        <begin position="37"/>
        <end position="55"/>
    </location>
</feature>
<keyword evidence="5 7" id="KW-0406">Ion transport</keyword>
<evidence type="ECO:0000313" key="9">
    <source>
        <dbReference type="EMBL" id="KAF2401992.1"/>
    </source>
</evidence>